<dbReference type="InterPro" id="IPR045053">
    <property type="entry name" value="MAN-like"/>
</dbReference>
<dbReference type="InParanoid" id="A0A7J7DLB5"/>
<evidence type="ECO:0000256" key="1">
    <source>
        <dbReference type="ARBA" id="ARBA00001678"/>
    </source>
</evidence>
<evidence type="ECO:0000313" key="8">
    <source>
        <dbReference type="EMBL" id="KAF5747131.1"/>
    </source>
</evidence>
<dbReference type="EMBL" id="JAAARO010000006">
    <property type="protein sequence ID" value="KAF5747131.1"/>
    <property type="molecule type" value="Genomic_DNA"/>
</dbReference>
<feature type="signal peptide" evidence="6">
    <location>
        <begin position="1"/>
        <end position="22"/>
    </location>
</feature>
<proteinExistence type="inferred from homology"/>
<feature type="chain" id="PRO_5029915212" description="mannan endo-1,4-beta-mannosidase" evidence="6">
    <location>
        <begin position="23"/>
        <end position="199"/>
    </location>
</feature>
<evidence type="ECO:0000313" key="9">
    <source>
        <dbReference type="Proteomes" id="UP000593562"/>
    </source>
</evidence>
<dbReference type="EC" id="3.2.1.78" evidence="3"/>
<evidence type="ECO:0000256" key="2">
    <source>
        <dbReference type="ARBA" id="ARBA00005641"/>
    </source>
</evidence>
<gene>
    <name evidence="8" type="ORF">HS088_TW06G01312</name>
</gene>
<keyword evidence="5" id="KW-0326">Glycosidase</keyword>
<dbReference type="SUPFAM" id="SSF51445">
    <property type="entry name" value="(Trans)glycosidases"/>
    <property type="match status" value="1"/>
</dbReference>
<evidence type="ECO:0000256" key="4">
    <source>
        <dbReference type="ARBA" id="ARBA00022801"/>
    </source>
</evidence>
<keyword evidence="4" id="KW-0378">Hydrolase</keyword>
<accession>A0A7J7DLB5</accession>
<dbReference type="GO" id="GO:0016985">
    <property type="term" value="F:mannan endo-1,4-beta-mannosidase activity"/>
    <property type="evidence" value="ECO:0007669"/>
    <property type="project" value="UniProtKB-EC"/>
</dbReference>
<evidence type="ECO:0000259" key="7">
    <source>
        <dbReference type="Pfam" id="PF26410"/>
    </source>
</evidence>
<dbReference type="AlphaFoldDB" id="A0A7J7DLB5"/>
<feature type="domain" description="Glycoside hydrolase family 5" evidence="7">
    <location>
        <begin position="25"/>
        <end position="95"/>
    </location>
</feature>
<comment type="similarity">
    <text evidence="2">Belongs to the glycosyl hydrolase 5 (cellulase A) family.</text>
</comment>
<dbReference type="InterPro" id="IPR017853">
    <property type="entry name" value="GH"/>
</dbReference>
<dbReference type="PANTHER" id="PTHR31451:SF60">
    <property type="entry name" value="MANNAN ENDO-1,4-BETA-MANNOSIDASE 1"/>
    <property type="match status" value="1"/>
</dbReference>
<organism evidence="8 9">
    <name type="scientific">Tripterygium wilfordii</name>
    <name type="common">Thunder God vine</name>
    <dbReference type="NCBI Taxonomy" id="458696"/>
    <lineage>
        <taxon>Eukaryota</taxon>
        <taxon>Viridiplantae</taxon>
        <taxon>Streptophyta</taxon>
        <taxon>Embryophyta</taxon>
        <taxon>Tracheophyta</taxon>
        <taxon>Spermatophyta</taxon>
        <taxon>Magnoliopsida</taxon>
        <taxon>eudicotyledons</taxon>
        <taxon>Gunneridae</taxon>
        <taxon>Pentapetalae</taxon>
        <taxon>rosids</taxon>
        <taxon>fabids</taxon>
        <taxon>Celastrales</taxon>
        <taxon>Celastraceae</taxon>
        <taxon>Tripterygium</taxon>
    </lineage>
</organism>
<dbReference type="Gene3D" id="3.20.20.80">
    <property type="entry name" value="Glycosidases"/>
    <property type="match status" value="2"/>
</dbReference>
<protein>
    <recommendedName>
        <fullName evidence="3">mannan endo-1,4-beta-mannosidase</fullName>
        <ecNumber evidence="3">3.2.1.78</ecNumber>
    </recommendedName>
</protein>
<reference evidence="8 9" key="1">
    <citation type="journal article" date="2020" name="Nat. Commun.">
        <title>Genome of Tripterygium wilfordii and identification of cytochrome P450 involved in triptolide biosynthesis.</title>
        <authorList>
            <person name="Tu L."/>
            <person name="Su P."/>
            <person name="Zhang Z."/>
            <person name="Gao L."/>
            <person name="Wang J."/>
            <person name="Hu T."/>
            <person name="Zhou J."/>
            <person name="Zhang Y."/>
            <person name="Zhao Y."/>
            <person name="Liu Y."/>
            <person name="Song Y."/>
            <person name="Tong Y."/>
            <person name="Lu Y."/>
            <person name="Yang J."/>
            <person name="Xu C."/>
            <person name="Jia M."/>
            <person name="Peters R.J."/>
            <person name="Huang L."/>
            <person name="Gao W."/>
        </authorList>
    </citation>
    <scope>NUCLEOTIDE SEQUENCE [LARGE SCALE GENOMIC DNA]</scope>
    <source>
        <strain evidence="9">cv. XIE 37</strain>
        <tissue evidence="8">Leaf</tissue>
    </source>
</reference>
<evidence type="ECO:0000256" key="6">
    <source>
        <dbReference type="SAM" id="SignalP"/>
    </source>
</evidence>
<dbReference type="Pfam" id="PF26410">
    <property type="entry name" value="GH5_mannosidase"/>
    <property type="match status" value="1"/>
</dbReference>
<evidence type="ECO:0000256" key="5">
    <source>
        <dbReference type="ARBA" id="ARBA00023295"/>
    </source>
</evidence>
<dbReference type="PANTHER" id="PTHR31451">
    <property type="match status" value="1"/>
</dbReference>
<dbReference type="InterPro" id="IPR001547">
    <property type="entry name" value="Glyco_hydro_5"/>
</dbReference>
<comment type="catalytic activity">
    <reaction evidence="1">
        <text>Random hydrolysis of (1-&gt;4)-beta-D-mannosidic linkages in mannans, galactomannans and glucomannans.</text>
        <dbReference type="EC" id="3.2.1.78"/>
    </reaction>
</comment>
<dbReference type="Proteomes" id="UP000593562">
    <property type="component" value="Unassembled WGS sequence"/>
</dbReference>
<name>A0A7J7DLB5_TRIWF</name>
<sequence>MEMERHWSTLFLFVLLLIQKQGMFHLGLDFAISEANRHGIKLVLSLVNNYDQYGGKKQYVNWARNQGQSISSDDEFFSNSVVKDYYKNHIKNILNKPVLFAEFGKSAKTSPYDQRDELFDKIYSAIYSSASSGGAAAGGLFWQLLTEGMDSYRDGYEVIFSENPSTASIVSQQSQKLNRIRKMYARLRNVEKLTQERGD</sequence>
<comment type="caution">
    <text evidence="8">The sequence shown here is derived from an EMBL/GenBank/DDBJ whole genome shotgun (WGS) entry which is preliminary data.</text>
</comment>
<keyword evidence="9" id="KW-1185">Reference proteome</keyword>
<evidence type="ECO:0000256" key="3">
    <source>
        <dbReference type="ARBA" id="ARBA00012706"/>
    </source>
</evidence>
<keyword evidence="6" id="KW-0732">Signal</keyword>